<evidence type="ECO:0000313" key="2">
    <source>
        <dbReference type="Proteomes" id="UP000184052"/>
    </source>
</evidence>
<dbReference type="InterPro" id="IPR009229">
    <property type="entry name" value="AgrD"/>
</dbReference>
<dbReference type="RefSeq" id="WP_094762885.1">
    <property type="nucleotide sequence ID" value="NZ_FQZL01000017.1"/>
</dbReference>
<gene>
    <name evidence="1" type="ORF">SAMN02745751_02352</name>
</gene>
<accession>A0A1M6IJA7</accession>
<protein>
    <submittedName>
        <fullName evidence="1">Cyclic lactone autoinducer peptide</fullName>
    </submittedName>
</protein>
<dbReference type="OrthoDB" id="25192at1737404"/>
<dbReference type="AlphaFoldDB" id="A0A1M6IJA7"/>
<dbReference type="NCBIfam" id="TIGR04223">
    <property type="entry name" value="quorum_AgrD"/>
    <property type="match status" value="1"/>
</dbReference>
<reference evidence="1 2" key="1">
    <citation type="submission" date="2016-11" db="EMBL/GenBank/DDBJ databases">
        <authorList>
            <person name="Jaros S."/>
            <person name="Januszkiewicz K."/>
            <person name="Wedrychowicz H."/>
        </authorList>
    </citation>
    <scope>NUCLEOTIDE SEQUENCE [LARGE SCALE GENOMIC DNA]</scope>
    <source>
        <strain evidence="1 2">DSM 17477</strain>
    </source>
</reference>
<name>A0A1M6IJA7_9FIRM</name>
<dbReference type="EMBL" id="FQZL01000017">
    <property type="protein sequence ID" value="SHJ34516.1"/>
    <property type="molecule type" value="Genomic_DNA"/>
</dbReference>
<evidence type="ECO:0000313" key="1">
    <source>
        <dbReference type="EMBL" id="SHJ34516.1"/>
    </source>
</evidence>
<dbReference type="Proteomes" id="UP000184052">
    <property type="component" value="Unassembled WGS sequence"/>
</dbReference>
<sequence>MKGKLFKFNNVICAALAIMAPVIVNKTACVLIFGEPKCPEHLKTR</sequence>
<organism evidence="1 2">
    <name type="scientific">Dethiosulfatibacter aminovorans DSM 17477</name>
    <dbReference type="NCBI Taxonomy" id="1121476"/>
    <lineage>
        <taxon>Bacteria</taxon>
        <taxon>Bacillati</taxon>
        <taxon>Bacillota</taxon>
        <taxon>Tissierellia</taxon>
        <taxon>Dethiosulfatibacter</taxon>
    </lineage>
</organism>
<proteinExistence type="predicted"/>
<keyword evidence="2" id="KW-1185">Reference proteome</keyword>